<comment type="caution">
    <text evidence="8">The sequence shown here is derived from an EMBL/GenBank/DDBJ whole genome shotgun (WGS) entry which is preliminary data.</text>
</comment>
<dbReference type="Gene3D" id="1.10.630.10">
    <property type="entry name" value="Cytochrome P450"/>
    <property type="match status" value="1"/>
</dbReference>
<reference evidence="8 9" key="1">
    <citation type="submission" date="2012-10" db="EMBL/GenBank/DDBJ databases">
        <title>The draft sequence of the Mycobacterium pheli genome.</title>
        <authorList>
            <person name="Pettersson B.M.F."/>
            <person name="Das S."/>
            <person name="Dasgupta S."/>
            <person name="Bhattacharya A."/>
            <person name="Kirsebom L.A."/>
        </authorList>
    </citation>
    <scope>NUCLEOTIDE SEQUENCE [LARGE SCALE GENOMIC DNA]</scope>
    <source>
        <strain evidence="8 9">CCUG 21000</strain>
    </source>
</reference>
<evidence type="ECO:0000256" key="6">
    <source>
        <dbReference type="ARBA" id="ARBA00023033"/>
    </source>
</evidence>
<dbReference type="PANTHER" id="PTHR46696">
    <property type="entry name" value="P450, PUTATIVE (EUROFUNG)-RELATED"/>
    <property type="match status" value="1"/>
</dbReference>
<name>A0A5N5UYW4_MYCPH</name>
<dbReference type="PANTHER" id="PTHR46696:SF6">
    <property type="entry name" value="P450, PUTATIVE (EUROFUNG)-RELATED"/>
    <property type="match status" value="1"/>
</dbReference>
<dbReference type="RefSeq" id="WP_082803938.1">
    <property type="nucleotide sequence ID" value="NZ_ANBO01000012.1"/>
</dbReference>
<dbReference type="AlphaFoldDB" id="A0A5N5UYW4"/>
<keyword evidence="5 7" id="KW-0408">Iron</keyword>
<dbReference type="InterPro" id="IPR036396">
    <property type="entry name" value="Cyt_P450_sf"/>
</dbReference>
<dbReference type="GO" id="GO:0016705">
    <property type="term" value="F:oxidoreductase activity, acting on paired donors, with incorporation or reduction of molecular oxygen"/>
    <property type="evidence" value="ECO:0007669"/>
    <property type="project" value="InterPro"/>
</dbReference>
<comment type="similarity">
    <text evidence="1 7">Belongs to the cytochrome P450 family.</text>
</comment>
<dbReference type="PRINTS" id="PR00359">
    <property type="entry name" value="BP450"/>
</dbReference>
<accession>A0A5N5UYW4</accession>
<dbReference type="CDD" id="cd11035">
    <property type="entry name" value="P450cam-like"/>
    <property type="match status" value="1"/>
</dbReference>
<dbReference type="InterPro" id="IPR017972">
    <property type="entry name" value="Cyt_P450_CS"/>
</dbReference>
<dbReference type="Proteomes" id="UP000325690">
    <property type="component" value="Unassembled WGS sequence"/>
</dbReference>
<dbReference type="SUPFAM" id="SSF48264">
    <property type="entry name" value="Cytochrome P450"/>
    <property type="match status" value="1"/>
</dbReference>
<keyword evidence="3 7" id="KW-0479">Metal-binding</keyword>
<dbReference type="PRINTS" id="PR00385">
    <property type="entry name" value="P450"/>
</dbReference>
<keyword evidence="4 7" id="KW-0560">Oxidoreductase</keyword>
<dbReference type="GeneID" id="74305297"/>
<keyword evidence="2 7" id="KW-0349">Heme</keyword>
<keyword evidence="6 7" id="KW-0503">Monooxygenase</keyword>
<evidence type="ECO:0000256" key="2">
    <source>
        <dbReference type="ARBA" id="ARBA00022617"/>
    </source>
</evidence>
<sequence length="401" mass="44838">MTSTENAKCPVISWDYELGGCPALSSYGRMAEIQKVGPVLQVEAAGGYPGYLMATRYDVITEILQDPETWSSHSVVALEPEPDYQWIPEMLDPPVHTNWRRLLAPHFTPQAAKAYEDRVRSYCASLIDGLVGKETIDFTNDFARIFPTQIFLEIFGLPESDLEQFLHWEDLIIHRTSESDPDRSKMKAAMDEVIGYFATLIATRRQDPSLQGEDVLSAALGWEIDGEPIPDAELLTFCLFMFIAGLDTVAAQLAWTFNHLATHDGHRQRLVDDPECASAAVEEYLRAFPIVVTGRKATTDTEIAGVPVKAGQTVMLPLQAAGRDPEQYADPETVDFDRKVTRHVAFGVGPHRCLGAHLARVELKVALQEWHKRIPNYRLANEPTEHTAGAWGIDHLVLRPY</sequence>
<evidence type="ECO:0000313" key="9">
    <source>
        <dbReference type="Proteomes" id="UP000325690"/>
    </source>
</evidence>
<dbReference type="GO" id="GO:0020037">
    <property type="term" value="F:heme binding"/>
    <property type="evidence" value="ECO:0007669"/>
    <property type="project" value="InterPro"/>
</dbReference>
<gene>
    <name evidence="8" type="ORF">MPHL21000_16540</name>
</gene>
<dbReference type="GO" id="GO:0005506">
    <property type="term" value="F:iron ion binding"/>
    <property type="evidence" value="ECO:0007669"/>
    <property type="project" value="InterPro"/>
</dbReference>
<dbReference type="EMBL" id="ANBP01000023">
    <property type="protein sequence ID" value="KAB7754746.1"/>
    <property type="molecule type" value="Genomic_DNA"/>
</dbReference>
<dbReference type="PROSITE" id="PS00086">
    <property type="entry name" value="CYTOCHROME_P450"/>
    <property type="match status" value="1"/>
</dbReference>
<organism evidence="8 9">
    <name type="scientific">Mycolicibacterium phlei DSM 43239 = CCUG 21000</name>
    <dbReference type="NCBI Taxonomy" id="1226750"/>
    <lineage>
        <taxon>Bacteria</taxon>
        <taxon>Bacillati</taxon>
        <taxon>Actinomycetota</taxon>
        <taxon>Actinomycetes</taxon>
        <taxon>Mycobacteriales</taxon>
        <taxon>Mycobacteriaceae</taxon>
        <taxon>Mycolicibacterium</taxon>
    </lineage>
</organism>
<evidence type="ECO:0000256" key="4">
    <source>
        <dbReference type="ARBA" id="ARBA00023002"/>
    </source>
</evidence>
<dbReference type="Pfam" id="PF00067">
    <property type="entry name" value="p450"/>
    <property type="match status" value="2"/>
</dbReference>
<dbReference type="GO" id="GO:0004497">
    <property type="term" value="F:monooxygenase activity"/>
    <property type="evidence" value="ECO:0007669"/>
    <property type="project" value="UniProtKB-KW"/>
</dbReference>
<evidence type="ECO:0000256" key="7">
    <source>
        <dbReference type="RuleBase" id="RU000461"/>
    </source>
</evidence>
<evidence type="ECO:0000256" key="3">
    <source>
        <dbReference type="ARBA" id="ARBA00022723"/>
    </source>
</evidence>
<evidence type="ECO:0000313" key="8">
    <source>
        <dbReference type="EMBL" id="KAB7754746.1"/>
    </source>
</evidence>
<protein>
    <submittedName>
        <fullName evidence="8">Cytochrome P450</fullName>
    </submittedName>
</protein>
<dbReference type="InterPro" id="IPR001128">
    <property type="entry name" value="Cyt_P450"/>
</dbReference>
<keyword evidence="9" id="KW-1185">Reference proteome</keyword>
<evidence type="ECO:0000256" key="5">
    <source>
        <dbReference type="ARBA" id="ARBA00023004"/>
    </source>
</evidence>
<proteinExistence type="inferred from homology"/>
<dbReference type="InterPro" id="IPR002397">
    <property type="entry name" value="Cyt_P450_B"/>
</dbReference>
<evidence type="ECO:0000256" key="1">
    <source>
        <dbReference type="ARBA" id="ARBA00010617"/>
    </source>
</evidence>